<dbReference type="PANTHER" id="PTHR33327:SF3">
    <property type="entry name" value="RNA-DIRECTED DNA POLYMERASE"/>
    <property type="match status" value="1"/>
</dbReference>
<dbReference type="EMBL" id="BMAW01111665">
    <property type="protein sequence ID" value="GFT49051.1"/>
    <property type="molecule type" value="Genomic_DNA"/>
</dbReference>
<comment type="caution">
    <text evidence="1">The sequence shown here is derived from an EMBL/GenBank/DDBJ whole genome shotgun (WGS) entry which is preliminary data.</text>
</comment>
<reference evidence="1" key="1">
    <citation type="submission" date="2020-08" db="EMBL/GenBank/DDBJ databases">
        <title>Multicomponent nature underlies the extraordinary mechanical properties of spider dragline silk.</title>
        <authorList>
            <person name="Kono N."/>
            <person name="Nakamura H."/>
            <person name="Mori M."/>
            <person name="Yoshida Y."/>
            <person name="Ohtoshi R."/>
            <person name="Malay A.D."/>
            <person name="Moran D.A.P."/>
            <person name="Tomita M."/>
            <person name="Numata K."/>
            <person name="Arakawa K."/>
        </authorList>
    </citation>
    <scope>NUCLEOTIDE SEQUENCE</scope>
</reference>
<proteinExistence type="predicted"/>
<dbReference type="Proteomes" id="UP000887013">
    <property type="component" value="Unassembled WGS sequence"/>
</dbReference>
<evidence type="ECO:0000313" key="2">
    <source>
        <dbReference type="Proteomes" id="UP000887013"/>
    </source>
</evidence>
<name>A0A8X6P5C6_NEPPI</name>
<dbReference type="AlphaFoldDB" id="A0A8X6P5C6"/>
<sequence>MKISQLLQKLKTVATSDISENLIKILWLEKLFESIKNILVVSDKNLSKLAIMADKISDVTPRSEIVATGKSLDMGETKVSSTTSSKDQLLLDRNQSLEEQICELSFLHKSRTGERNSSRPQSRSRSRKRFHPKGKYYYFRFRFGTRYRPKKCSPPCAWNKNTKNFNLQ</sequence>
<accession>A0A8X6P5C6</accession>
<evidence type="ECO:0000313" key="1">
    <source>
        <dbReference type="EMBL" id="GFT49051.1"/>
    </source>
</evidence>
<keyword evidence="2" id="KW-1185">Reference proteome</keyword>
<protein>
    <submittedName>
        <fullName evidence="1">Uncharacterized protein</fullName>
    </submittedName>
</protein>
<gene>
    <name evidence="1" type="primary">AVEN_18904_1</name>
    <name evidence="1" type="ORF">NPIL_41541</name>
</gene>
<dbReference type="PANTHER" id="PTHR33327">
    <property type="entry name" value="ENDONUCLEASE"/>
    <property type="match status" value="1"/>
</dbReference>
<organism evidence="1 2">
    <name type="scientific">Nephila pilipes</name>
    <name type="common">Giant wood spider</name>
    <name type="synonym">Nephila maculata</name>
    <dbReference type="NCBI Taxonomy" id="299642"/>
    <lineage>
        <taxon>Eukaryota</taxon>
        <taxon>Metazoa</taxon>
        <taxon>Ecdysozoa</taxon>
        <taxon>Arthropoda</taxon>
        <taxon>Chelicerata</taxon>
        <taxon>Arachnida</taxon>
        <taxon>Araneae</taxon>
        <taxon>Araneomorphae</taxon>
        <taxon>Entelegynae</taxon>
        <taxon>Araneoidea</taxon>
        <taxon>Nephilidae</taxon>
        <taxon>Nephila</taxon>
    </lineage>
</organism>
<dbReference type="OrthoDB" id="10257314at2759"/>